<evidence type="ECO:0000259" key="1">
    <source>
        <dbReference type="Pfam" id="PF07157"/>
    </source>
</evidence>
<evidence type="ECO:0000313" key="2">
    <source>
        <dbReference type="EMBL" id="MDO9711048.1"/>
    </source>
</evidence>
<sequence length="275" mass="28876">MVFTPIWYNDLQAASWRGVPFIVESIGTKAGRRVAVHEYPFRDTPWVEDLGKGLEEFTVVGFVQGDDVKSKFESIKRACEQSGPGEFVHPRLGSKTVSLVASGFSEAKESGSNVVGFSLVFLVTQEESSTSLWPVAKTSTLSAITDAVLNTNGAASGSFLDGVKDIVGDGLAAVQSVRETAQGYVDAVQRTVGDARQALGAVQGFATALGVPSGAFGRFNRIINSAQGAVTEVSSGLAMVQRTENGVSHALEGATRLRDTVTRAGSTVSNLVGSL</sequence>
<evidence type="ECO:0000313" key="3">
    <source>
        <dbReference type="Proteomes" id="UP001243009"/>
    </source>
</evidence>
<proteinExistence type="predicted"/>
<dbReference type="Proteomes" id="UP001243009">
    <property type="component" value="Unassembled WGS sequence"/>
</dbReference>
<gene>
    <name evidence="2" type="ORF">Q7A36_22035</name>
</gene>
<keyword evidence="3" id="KW-1185">Reference proteome</keyword>
<reference evidence="2 3" key="1">
    <citation type="submission" date="2023-08" db="EMBL/GenBank/DDBJ databases">
        <title>The draft genome sequence of Paracraurococcus sp. LOR1-02.</title>
        <authorList>
            <person name="Kingkaew E."/>
            <person name="Tanasupawat S."/>
        </authorList>
    </citation>
    <scope>NUCLEOTIDE SEQUENCE [LARGE SCALE GENOMIC DNA]</scope>
    <source>
        <strain evidence="2 3">LOR1-02</strain>
    </source>
</reference>
<accession>A0ABT9E4G8</accession>
<protein>
    <submittedName>
        <fullName evidence="2">DNA circularization N-terminal domain-containing protein</fullName>
    </submittedName>
</protein>
<dbReference type="RefSeq" id="WP_305105906.1">
    <property type="nucleotide sequence ID" value="NZ_JAUTWS010000023.1"/>
</dbReference>
<dbReference type="EMBL" id="JAUTWS010000023">
    <property type="protein sequence ID" value="MDO9711048.1"/>
    <property type="molecule type" value="Genomic_DNA"/>
</dbReference>
<feature type="domain" description="DNA circulation N-terminal" evidence="1">
    <location>
        <begin position="11"/>
        <end position="97"/>
    </location>
</feature>
<comment type="caution">
    <text evidence="2">The sequence shown here is derived from an EMBL/GenBank/DDBJ whole genome shotgun (WGS) entry which is preliminary data.</text>
</comment>
<organism evidence="2 3">
    <name type="scientific">Paracraurococcus lichenis</name>
    <dbReference type="NCBI Taxonomy" id="3064888"/>
    <lineage>
        <taxon>Bacteria</taxon>
        <taxon>Pseudomonadati</taxon>
        <taxon>Pseudomonadota</taxon>
        <taxon>Alphaproteobacteria</taxon>
        <taxon>Acetobacterales</taxon>
        <taxon>Roseomonadaceae</taxon>
        <taxon>Paracraurococcus</taxon>
    </lineage>
</organism>
<dbReference type="InterPro" id="IPR009826">
    <property type="entry name" value="DNA_circ_N"/>
</dbReference>
<dbReference type="Pfam" id="PF07157">
    <property type="entry name" value="DNA_circ_N"/>
    <property type="match status" value="1"/>
</dbReference>
<name>A0ABT9E4G8_9PROT</name>